<dbReference type="RefSeq" id="XP_040765868.1">
    <property type="nucleotide sequence ID" value="XM_040908550.1"/>
</dbReference>
<organism evidence="1 2">
    <name type="scientific">Laetiporus sulphureus 93-53</name>
    <dbReference type="NCBI Taxonomy" id="1314785"/>
    <lineage>
        <taxon>Eukaryota</taxon>
        <taxon>Fungi</taxon>
        <taxon>Dikarya</taxon>
        <taxon>Basidiomycota</taxon>
        <taxon>Agaricomycotina</taxon>
        <taxon>Agaricomycetes</taxon>
        <taxon>Polyporales</taxon>
        <taxon>Laetiporus</taxon>
    </lineage>
</organism>
<sequence length="54" mass="6023">MSHPHSLPGDDSLPDAFTSWRRWDWSTVKPAEWNSVENAGHLVEIDTSADSDDG</sequence>
<evidence type="ECO:0000313" key="2">
    <source>
        <dbReference type="Proteomes" id="UP000076871"/>
    </source>
</evidence>
<dbReference type="GeneID" id="63825579"/>
<protein>
    <submittedName>
        <fullName evidence="1">Uncharacterized protein</fullName>
    </submittedName>
</protein>
<keyword evidence="2" id="KW-1185">Reference proteome</keyword>
<name>A0A165F0T6_9APHY</name>
<accession>A0A165F0T6</accession>
<evidence type="ECO:0000313" key="1">
    <source>
        <dbReference type="EMBL" id="KZT08128.1"/>
    </source>
</evidence>
<proteinExistence type="predicted"/>
<dbReference type="EMBL" id="KV427616">
    <property type="protein sequence ID" value="KZT08128.1"/>
    <property type="molecule type" value="Genomic_DNA"/>
</dbReference>
<gene>
    <name evidence="1" type="ORF">LAESUDRAFT_724130</name>
</gene>
<dbReference type="AlphaFoldDB" id="A0A165F0T6"/>
<reference evidence="1 2" key="1">
    <citation type="journal article" date="2016" name="Mol. Biol. Evol.">
        <title>Comparative Genomics of Early-Diverging Mushroom-Forming Fungi Provides Insights into the Origins of Lignocellulose Decay Capabilities.</title>
        <authorList>
            <person name="Nagy L.G."/>
            <person name="Riley R."/>
            <person name="Tritt A."/>
            <person name="Adam C."/>
            <person name="Daum C."/>
            <person name="Floudas D."/>
            <person name="Sun H."/>
            <person name="Yadav J.S."/>
            <person name="Pangilinan J."/>
            <person name="Larsson K.H."/>
            <person name="Matsuura K."/>
            <person name="Barry K."/>
            <person name="Labutti K."/>
            <person name="Kuo R."/>
            <person name="Ohm R.A."/>
            <person name="Bhattacharya S.S."/>
            <person name="Shirouzu T."/>
            <person name="Yoshinaga Y."/>
            <person name="Martin F.M."/>
            <person name="Grigoriev I.V."/>
            <person name="Hibbett D.S."/>
        </authorList>
    </citation>
    <scope>NUCLEOTIDE SEQUENCE [LARGE SCALE GENOMIC DNA]</scope>
    <source>
        <strain evidence="1 2">93-53</strain>
    </source>
</reference>
<dbReference type="InParanoid" id="A0A165F0T6"/>
<dbReference type="Proteomes" id="UP000076871">
    <property type="component" value="Unassembled WGS sequence"/>
</dbReference>